<evidence type="ECO:0000256" key="6">
    <source>
        <dbReference type="ARBA" id="ARBA00022967"/>
    </source>
</evidence>
<dbReference type="PANTHER" id="PTHR43294:SF21">
    <property type="entry name" value="CATION TRANSPORTING ATPASE"/>
    <property type="match status" value="1"/>
</dbReference>
<dbReference type="InterPro" id="IPR006068">
    <property type="entry name" value="ATPase_P-typ_cation-transptr_C"/>
</dbReference>
<feature type="signal peptide" evidence="12">
    <location>
        <begin position="1"/>
        <end position="16"/>
    </location>
</feature>
<dbReference type="Gene3D" id="3.40.1110.10">
    <property type="entry name" value="Calcium-transporting ATPase, cytoplasmic domain N"/>
    <property type="match status" value="1"/>
</dbReference>
<name>A0A7S2Y0U5_9STRA</name>
<dbReference type="InterPro" id="IPR023298">
    <property type="entry name" value="ATPase_P-typ_TM_dom_sf"/>
</dbReference>
<dbReference type="InterPro" id="IPR001757">
    <property type="entry name" value="P_typ_ATPase"/>
</dbReference>
<feature type="transmembrane region" description="Helical" evidence="11">
    <location>
        <begin position="218"/>
        <end position="246"/>
    </location>
</feature>
<dbReference type="PROSITE" id="PS00154">
    <property type="entry name" value="ATPASE_E1_E2"/>
    <property type="match status" value="1"/>
</dbReference>
<dbReference type="GO" id="GO:0005391">
    <property type="term" value="F:P-type sodium:potassium-exchanging transporter activity"/>
    <property type="evidence" value="ECO:0007669"/>
    <property type="project" value="TreeGrafter"/>
</dbReference>
<evidence type="ECO:0000256" key="5">
    <source>
        <dbReference type="ARBA" id="ARBA00022840"/>
    </source>
</evidence>
<keyword evidence="9 11" id="KW-0472">Membrane</keyword>
<keyword evidence="6" id="KW-1278">Translocase</keyword>
<dbReference type="InterPro" id="IPR059000">
    <property type="entry name" value="ATPase_P-type_domA"/>
</dbReference>
<dbReference type="GO" id="GO:0005886">
    <property type="term" value="C:plasma membrane"/>
    <property type="evidence" value="ECO:0007669"/>
    <property type="project" value="UniProtKB-SubCell"/>
</dbReference>
<dbReference type="Pfam" id="PF13246">
    <property type="entry name" value="Cation_ATPase"/>
    <property type="match status" value="1"/>
</dbReference>
<dbReference type="SFLD" id="SFLDF00027">
    <property type="entry name" value="p-type_atpase"/>
    <property type="match status" value="1"/>
</dbReference>
<feature type="transmembrane region" description="Helical" evidence="11">
    <location>
        <begin position="191"/>
        <end position="212"/>
    </location>
</feature>
<dbReference type="GO" id="GO:1902600">
    <property type="term" value="P:proton transmembrane transport"/>
    <property type="evidence" value="ECO:0007669"/>
    <property type="project" value="TreeGrafter"/>
</dbReference>
<feature type="domain" description="P-type ATPase A" evidence="13">
    <location>
        <begin position="63"/>
        <end position="174"/>
    </location>
</feature>
<keyword evidence="2" id="KW-1003">Cell membrane</keyword>
<feature type="domain" description="Cation-transporting P-type ATPase C-terminal" evidence="14">
    <location>
        <begin position="1145"/>
        <end position="1240"/>
    </location>
</feature>
<feature type="transmembrane region" description="Helical" evidence="11">
    <location>
        <begin position="7"/>
        <end position="23"/>
    </location>
</feature>
<dbReference type="Pfam" id="PF00122">
    <property type="entry name" value="E1-E2_ATPase"/>
    <property type="match status" value="1"/>
</dbReference>
<dbReference type="SUPFAM" id="SSF81665">
    <property type="entry name" value="Calcium ATPase, transmembrane domain M"/>
    <property type="match status" value="1"/>
</dbReference>
<evidence type="ECO:0000256" key="2">
    <source>
        <dbReference type="ARBA" id="ARBA00022475"/>
    </source>
</evidence>
<dbReference type="InterPro" id="IPR018303">
    <property type="entry name" value="ATPase_P-typ_P_site"/>
</dbReference>
<dbReference type="InterPro" id="IPR036412">
    <property type="entry name" value="HAD-like_sf"/>
</dbReference>
<dbReference type="GO" id="GO:0016887">
    <property type="term" value="F:ATP hydrolysis activity"/>
    <property type="evidence" value="ECO:0007669"/>
    <property type="project" value="InterPro"/>
</dbReference>
<dbReference type="EMBL" id="HBHR01011205">
    <property type="protein sequence ID" value="CAD9862864.1"/>
    <property type="molecule type" value="Transcribed_RNA"/>
</dbReference>
<dbReference type="GO" id="GO:0036376">
    <property type="term" value="P:sodium ion export across plasma membrane"/>
    <property type="evidence" value="ECO:0007669"/>
    <property type="project" value="TreeGrafter"/>
</dbReference>
<gene>
    <name evidence="15" type="ORF">FJAP1339_LOCUS5396</name>
</gene>
<proteinExistence type="inferred from homology"/>
<keyword evidence="12" id="KW-0732">Signal</keyword>
<reference evidence="15" key="1">
    <citation type="submission" date="2021-01" db="EMBL/GenBank/DDBJ databases">
        <authorList>
            <person name="Corre E."/>
            <person name="Pelletier E."/>
            <person name="Niang G."/>
            <person name="Scheremetjew M."/>
            <person name="Finn R."/>
            <person name="Kale V."/>
            <person name="Holt S."/>
            <person name="Cochrane G."/>
            <person name="Meng A."/>
            <person name="Brown T."/>
            <person name="Cohen L."/>
        </authorList>
    </citation>
    <scope>NUCLEOTIDE SEQUENCE</scope>
    <source>
        <strain evidence="15">CCMP1661</strain>
    </source>
</reference>
<accession>A0A7S2Y0U5</accession>
<feature type="transmembrane region" description="Helical" evidence="11">
    <location>
        <begin position="29"/>
        <end position="48"/>
    </location>
</feature>
<dbReference type="SFLD" id="SFLDG00002">
    <property type="entry name" value="C1.7:_P-type_atpase_like"/>
    <property type="match status" value="1"/>
</dbReference>
<dbReference type="NCBIfam" id="TIGR01494">
    <property type="entry name" value="ATPase_P-type"/>
    <property type="match status" value="2"/>
</dbReference>
<keyword evidence="5" id="KW-0067">ATP-binding</keyword>
<keyword evidence="8" id="KW-0813">Transport</keyword>
<dbReference type="PRINTS" id="PR00119">
    <property type="entry name" value="CATATPASE"/>
</dbReference>
<dbReference type="InterPro" id="IPR008250">
    <property type="entry name" value="ATPase_P-typ_transduc_dom_A_sf"/>
</dbReference>
<evidence type="ECO:0000256" key="11">
    <source>
        <dbReference type="SAM" id="Phobius"/>
    </source>
</evidence>
<dbReference type="GO" id="GO:0030007">
    <property type="term" value="P:intracellular potassium ion homeostasis"/>
    <property type="evidence" value="ECO:0007669"/>
    <property type="project" value="TreeGrafter"/>
</dbReference>
<dbReference type="SUPFAM" id="SSF81660">
    <property type="entry name" value="Metal cation-transporting ATPase, ATP-binding domain N"/>
    <property type="match status" value="1"/>
</dbReference>
<keyword evidence="4" id="KW-0547">Nucleotide-binding</keyword>
<evidence type="ECO:0008006" key="16">
    <source>
        <dbReference type="Google" id="ProtNLM"/>
    </source>
</evidence>
<dbReference type="Pfam" id="PF00689">
    <property type="entry name" value="Cation_ATPase_C"/>
    <property type="match status" value="2"/>
</dbReference>
<comment type="subcellular location">
    <subcellularLocation>
        <location evidence="1">Cell membrane</location>
        <topology evidence="1">Multi-pass membrane protein</topology>
    </subcellularLocation>
</comment>
<keyword evidence="8" id="KW-0406">Ion transport</keyword>
<evidence type="ECO:0000256" key="10">
    <source>
        <dbReference type="ARBA" id="ARBA00038148"/>
    </source>
</evidence>
<dbReference type="PANTHER" id="PTHR43294">
    <property type="entry name" value="SODIUM/POTASSIUM-TRANSPORTING ATPASE SUBUNIT ALPHA"/>
    <property type="match status" value="1"/>
</dbReference>
<evidence type="ECO:0000256" key="9">
    <source>
        <dbReference type="ARBA" id="ARBA00023136"/>
    </source>
</evidence>
<dbReference type="Gene3D" id="3.40.50.1000">
    <property type="entry name" value="HAD superfamily/HAD-like"/>
    <property type="match status" value="1"/>
</dbReference>
<evidence type="ECO:0000313" key="15">
    <source>
        <dbReference type="EMBL" id="CAD9862864.1"/>
    </source>
</evidence>
<feature type="transmembrane region" description="Helical" evidence="11">
    <location>
        <begin position="824"/>
        <end position="847"/>
    </location>
</feature>
<evidence type="ECO:0000256" key="12">
    <source>
        <dbReference type="SAM" id="SignalP"/>
    </source>
</evidence>
<evidence type="ECO:0000256" key="4">
    <source>
        <dbReference type="ARBA" id="ARBA00022741"/>
    </source>
</evidence>
<dbReference type="SUPFAM" id="SSF56784">
    <property type="entry name" value="HAD-like"/>
    <property type="match status" value="1"/>
</dbReference>
<dbReference type="AlphaFoldDB" id="A0A7S2Y0U5"/>
<dbReference type="InterPro" id="IPR044492">
    <property type="entry name" value="P_typ_ATPase_HD_dom"/>
</dbReference>
<dbReference type="SFLD" id="SFLDS00003">
    <property type="entry name" value="Haloacid_Dehalogenase"/>
    <property type="match status" value="1"/>
</dbReference>
<dbReference type="SUPFAM" id="SSF81653">
    <property type="entry name" value="Calcium ATPase, transduction domain A"/>
    <property type="match status" value="1"/>
</dbReference>
<protein>
    <recommendedName>
        <fullName evidence="16">Cation-transporting P-type ATPase C-terminal domain-containing protein</fullName>
    </recommendedName>
</protein>
<dbReference type="FunFam" id="3.40.50.1000:FF:000083">
    <property type="entry name" value="Sodium/potassium-transporting ATPase subunit alpha"/>
    <property type="match status" value="1"/>
</dbReference>
<comment type="similarity">
    <text evidence="10">Belongs to the cation transport ATPase (P-type) (TC 3.A.3) family.</text>
</comment>
<organism evidence="15">
    <name type="scientific">Fibrocapsa japonica</name>
    <dbReference type="NCBI Taxonomy" id="94617"/>
    <lineage>
        <taxon>Eukaryota</taxon>
        <taxon>Sar</taxon>
        <taxon>Stramenopiles</taxon>
        <taxon>Ochrophyta</taxon>
        <taxon>Raphidophyceae</taxon>
        <taxon>Chattonellales</taxon>
        <taxon>Chattonellaceae</taxon>
        <taxon>Fibrocapsa</taxon>
    </lineage>
</organism>
<dbReference type="GO" id="GO:0006883">
    <property type="term" value="P:intracellular sodium ion homeostasis"/>
    <property type="evidence" value="ECO:0007669"/>
    <property type="project" value="TreeGrafter"/>
</dbReference>
<dbReference type="PRINTS" id="PR00121">
    <property type="entry name" value="NAKATPASE"/>
</dbReference>
<evidence type="ECO:0000256" key="1">
    <source>
        <dbReference type="ARBA" id="ARBA00004651"/>
    </source>
</evidence>
<dbReference type="InterPro" id="IPR050510">
    <property type="entry name" value="Cation_transp_ATPase_P-type"/>
</dbReference>
<dbReference type="GO" id="GO:1990573">
    <property type="term" value="P:potassium ion import across plasma membrane"/>
    <property type="evidence" value="ECO:0007669"/>
    <property type="project" value="TreeGrafter"/>
</dbReference>
<keyword evidence="3 11" id="KW-0812">Transmembrane</keyword>
<sequence length="1269" mass="140180">MTGFFSLLLWLGSILCFISYGLMAQTDNLALGVVLAFVVFVTGCFSFYQNSKSENLMKAFGKLLPKDVMVIRDGEWKQVDAKNLVLGDIIRLEGGNSVPADIRILSCSDDMVVDNAPLTGESEPQKRTNVSTDENPLETKNLCFFGTQVPEGKCTGVVICCGDNTVMGSIAALAMTTKNEQTPINKEIHHFIKIISAIAIALGVAFFIIGYVMQPDPIQNLVFMIGIIVANVPEGLLATVTVCLTLTAKRMAKKKVLVKNLEGVETLGSTSCICSDKTGTLTQNVMTVAQVVYGDEDTFHIQDCASSFTKGNKTYKEDNKGFQALLRNATLCNVSEFINKNDEDGKPIPFKKQVQQGDGTFIEKVMWDIKGNASEAAMIKLVQGLYDAEDPQMKKYDVESFRSKNSTMFAIPFNSRNKYQVHVHTQQEYDEGGVNNGPRVVLMKGAPERVLKRCSLANLDGNIVPMTDELIEKIESLQSRLANAGLRVLGFAEKELPVAEFPPDYNYHDGKSENYSTPNFPLGEFTNQIEREQLEKEQKEVKEDPIHPKSLEGLVFLGLMALIDPPREAVPGAVAKCKTAGIKVIMVTGDHPDTAQAIAHKVGILWSKTRGEIAAQNVRYNLLPGDAGFEDPEDAQAIVVPGWKLTDDMTEEQWRAILEHPQIVFARTSPQQKLIIVENCQRLGYVVAVTGDGVNDSPALKKADIGVAMGIMGSEVSKNAADMILLDDNFASIVSGVEEGRLIFDNLKKSICYTLTSNIPEISPFLCWIVIRTPMPLSTVLILAIDLGTDMIPAISMAYEQAEADIMLRPPRNADQDRLVTKRLIVFAYLQIGMIQAASGFYTWMIVLNDYGYPPHILMGLGHGTHWGKQTLFCRFSGGQYVNHKGDIDPLRDPQQVPPGRDYPLWDTGDHGYLIDCEYPVKSYSGGGGAPGSFKKGVSSTYTPGKTEGFSQVTFESIKAMEKEGYFAYVPWRARQSAFWHDDWVAWDISEREAFIGAGLGDADPIIYFDYQQAGLWSLCVSDSALTSTKGGNVFMAQNSAEAIASGTDVVVNKEDNLLINDVLFCDEGAVLKDTLYSKGAFCNGDSTITDSDKTCADEINESPHNLRYCKDKCSPDCEHVPLALRDPDVSYKQCQNVASRLTQAEALQNAQAAFFTSIVVVQWADLLICKTRWLSIRQQGLSNSTLNFGLFFETLLAAWLAYCLPINVIGTRNLRLTHWFPGIPFSILIFVYDETRKYLMRSSSPEKISETTGQVTRIPGWLEVNTYY</sequence>
<dbReference type="InterPro" id="IPR023214">
    <property type="entry name" value="HAD_sf"/>
</dbReference>
<dbReference type="Gene3D" id="1.20.1110.10">
    <property type="entry name" value="Calcium-transporting ATPase, transmembrane domain"/>
    <property type="match status" value="2"/>
</dbReference>
<evidence type="ECO:0000259" key="13">
    <source>
        <dbReference type="Pfam" id="PF00122"/>
    </source>
</evidence>
<evidence type="ECO:0000259" key="14">
    <source>
        <dbReference type="Pfam" id="PF00689"/>
    </source>
</evidence>
<keyword evidence="7 11" id="KW-1133">Transmembrane helix</keyword>
<feature type="domain" description="Cation-transporting P-type ATPase C-terminal" evidence="14">
    <location>
        <begin position="774"/>
        <end position="857"/>
    </location>
</feature>
<dbReference type="FunFam" id="1.20.1110.10:FF:000095">
    <property type="entry name" value="Sodium/potassium-transporting ATPase subunit alpha-1"/>
    <property type="match status" value="1"/>
</dbReference>
<evidence type="ECO:0000256" key="7">
    <source>
        <dbReference type="ARBA" id="ARBA00022989"/>
    </source>
</evidence>
<dbReference type="InterPro" id="IPR023299">
    <property type="entry name" value="ATPase_P-typ_cyto_dom_N"/>
</dbReference>
<evidence type="ECO:0000256" key="3">
    <source>
        <dbReference type="ARBA" id="ARBA00022692"/>
    </source>
</evidence>
<feature type="chain" id="PRO_5030707470" description="Cation-transporting P-type ATPase C-terminal domain-containing protein" evidence="12">
    <location>
        <begin position="17"/>
        <end position="1269"/>
    </location>
</feature>
<dbReference type="GO" id="GO:0005524">
    <property type="term" value="F:ATP binding"/>
    <property type="evidence" value="ECO:0007669"/>
    <property type="project" value="UniProtKB-KW"/>
</dbReference>
<evidence type="ECO:0000256" key="8">
    <source>
        <dbReference type="ARBA" id="ARBA00023065"/>
    </source>
</evidence>
<dbReference type="Gene3D" id="2.70.150.10">
    <property type="entry name" value="Calcium-transporting ATPase, cytoplasmic transduction domain A"/>
    <property type="match status" value="1"/>
</dbReference>